<accession>A0ACB9PED3</accession>
<reference evidence="1 2" key="1">
    <citation type="journal article" date="2022" name="DNA Res.">
        <title>Chromosomal-level genome assembly of the orchid tree Bauhinia variegata (Leguminosae; Cercidoideae) supports the allotetraploid origin hypothesis of Bauhinia.</title>
        <authorList>
            <person name="Zhong Y."/>
            <person name="Chen Y."/>
            <person name="Zheng D."/>
            <person name="Pang J."/>
            <person name="Liu Y."/>
            <person name="Luo S."/>
            <person name="Meng S."/>
            <person name="Qian L."/>
            <person name="Wei D."/>
            <person name="Dai S."/>
            <person name="Zhou R."/>
        </authorList>
    </citation>
    <scope>NUCLEOTIDE SEQUENCE [LARGE SCALE GENOMIC DNA]</scope>
    <source>
        <strain evidence="1">BV-YZ2020</strain>
    </source>
</reference>
<sequence length="351" mass="39523">MGIFSHCFGNGSKSAKQPSSSSPVEQLCHRFSLAELKLATGNFNLGFIGEDAFGVLYNVLLNNNGTRVVVKRFKKYSMFNGPEMKNEVLLLCQLRHPNLLSLIGFCEEKNEFIAVYEHTPNGYLRDLLHGGKDKVNPLPWKRRLQICVGVARGLHYLHAGARYAIIHRDLHSQHIFLDENWEPKIAGLNLSKRGPLSVSRKLIRVNSRVMGTCGIAEPEYAATGDLTEKVDVFAFGIMLLEIVSAKTPSYCFMEKNHILEATLDDEIVDPFLKSKIATECWEVFIDVTRRCLLEQRVERPNMGEVEVELELALRLQEEADDKIECSISGEDSGAKALTFRTTLSEDSLNNY</sequence>
<protein>
    <submittedName>
        <fullName evidence="1">Uncharacterized protein</fullName>
    </submittedName>
</protein>
<gene>
    <name evidence="1" type="ORF">L6164_007576</name>
</gene>
<proteinExistence type="predicted"/>
<comment type="caution">
    <text evidence="1">The sequence shown here is derived from an EMBL/GenBank/DDBJ whole genome shotgun (WGS) entry which is preliminary data.</text>
</comment>
<keyword evidence="2" id="KW-1185">Reference proteome</keyword>
<organism evidence="1 2">
    <name type="scientific">Bauhinia variegata</name>
    <name type="common">Purple orchid tree</name>
    <name type="synonym">Phanera variegata</name>
    <dbReference type="NCBI Taxonomy" id="167791"/>
    <lineage>
        <taxon>Eukaryota</taxon>
        <taxon>Viridiplantae</taxon>
        <taxon>Streptophyta</taxon>
        <taxon>Embryophyta</taxon>
        <taxon>Tracheophyta</taxon>
        <taxon>Spermatophyta</taxon>
        <taxon>Magnoliopsida</taxon>
        <taxon>eudicotyledons</taxon>
        <taxon>Gunneridae</taxon>
        <taxon>Pentapetalae</taxon>
        <taxon>rosids</taxon>
        <taxon>fabids</taxon>
        <taxon>Fabales</taxon>
        <taxon>Fabaceae</taxon>
        <taxon>Cercidoideae</taxon>
        <taxon>Cercideae</taxon>
        <taxon>Bauhiniinae</taxon>
        <taxon>Bauhinia</taxon>
    </lineage>
</organism>
<dbReference type="Proteomes" id="UP000828941">
    <property type="component" value="Chromosome 4"/>
</dbReference>
<evidence type="ECO:0000313" key="1">
    <source>
        <dbReference type="EMBL" id="KAI4346703.1"/>
    </source>
</evidence>
<dbReference type="EMBL" id="CM039429">
    <property type="protein sequence ID" value="KAI4346703.1"/>
    <property type="molecule type" value="Genomic_DNA"/>
</dbReference>
<name>A0ACB9PED3_BAUVA</name>
<evidence type="ECO:0000313" key="2">
    <source>
        <dbReference type="Proteomes" id="UP000828941"/>
    </source>
</evidence>